<dbReference type="EMBL" id="CP061032">
    <property type="protein sequence ID" value="QNP91200.1"/>
    <property type="molecule type" value="Genomic_DNA"/>
</dbReference>
<evidence type="ECO:0000313" key="8">
    <source>
        <dbReference type="EMBL" id="QNP91200.1"/>
    </source>
</evidence>
<evidence type="ECO:0000256" key="5">
    <source>
        <dbReference type="SAM" id="MobiDB-lite"/>
    </source>
</evidence>
<dbReference type="SUPFAM" id="SSF52777">
    <property type="entry name" value="CoA-dependent acyltransferases"/>
    <property type="match status" value="2"/>
</dbReference>
<feature type="region of interest" description="Disordered" evidence="5">
    <location>
        <begin position="1"/>
        <end position="23"/>
    </location>
</feature>
<evidence type="ECO:0000256" key="3">
    <source>
        <dbReference type="ARBA" id="ARBA00023315"/>
    </source>
</evidence>
<accession>A0A7H0K1N4</accession>
<evidence type="ECO:0000313" key="7">
    <source>
        <dbReference type="EMBL" id="MBC3178665.1"/>
    </source>
</evidence>
<dbReference type="PANTHER" id="PTHR22589">
    <property type="entry name" value="CARNITINE O-ACYLTRANSFERASE"/>
    <property type="match status" value="1"/>
</dbReference>
<proteinExistence type="inferred from homology"/>
<dbReference type="InterPro" id="IPR000542">
    <property type="entry name" value="Carn_acyl_trans"/>
</dbReference>
<dbReference type="Gene3D" id="3.30.559.10">
    <property type="entry name" value="Chloramphenicol acetyltransferase-like domain"/>
    <property type="match status" value="1"/>
</dbReference>
<dbReference type="InterPro" id="IPR042231">
    <property type="entry name" value="Cho/carn_acyl_trans_2"/>
</dbReference>
<dbReference type="KEGG" id="cluj:IAU68_05470"/>
<feature type="domain" description="Choline/carnitine acyltransferase" evidence="6">
    <location>
        <begin position="22"/>
        <end position="568"/>
    </location>
</feature>
<dbReference type="EMBL" id="JACMYE010000003">
    <property type="protein sequence ID" value="MBC3178665.1"/>
    <property type="molecule type" value="Genomic_DNA"/>
</dbReference>
<evidence type="ECO:0000256" key="2">
    <source>
        <dbReference type="ARBA" id="ARBA00022679"/>
    </source>
</evidence>
<protein>
    <submittedName>
        <fullName evidence="8">Choline/carnitine O-acyltransferase</fullName>
    </submittedName>
</protein>
<dbReference type="GO" id="GO:0016746">
    <property type="term" value="F:acyltransferase activity"/>
    <property type="evidence" value="ECO:0007669"/>
    <property type="project" value="UniProtKB-KW"/>
</dbReference>
<dbReference type="Proteomes" id="UP000642876">
    <property type="component" value="Unassembled WGS sequence"/>
</dbReference>
<dbReference type="Proteomes" id="UP000516235">
    <property type="component" value="Chromosome"/>
</dbReference>
<gene>
    <name evidence="7" type="ORF">H7348_04970</name>
    <name evidence="8" type="ORF">IAU68_05470</name>
</gene>
<feature type="active site" description="Proton acceptor" evidence="4">
    <location>
        <position position="318"/>
    </location>
</feature>
<reference evidence="9 10" key="1">
    <citation type="submission" date="2020-08" db="EMBL/GenBank/DDBJ databases">
        <title>novel species in genus Corynebacterium.</title>
        <authorList>
            <person name="Zhang G."/>
        </authorList>
    </citation>
    <scope>NUCLEOTIDE SEQUENCE [LARGE SCALE GENOMIC DNA]</scope>
    <source>
        <strain evidence="8">Zg-917</strain>
        <strain evidence="9 10">zg-917</strain>
    </source>
</reference>
<evidence type="ECO:0000256" key="4">
    <source>
        <dbReference type="PIRSR" id="PIRSR600542-1"/>
    </source>
</evidence>
<evidence type="ECO:0000256" key="1">
    <source>
        <dbReference type="ARBA" id="ARBA00005232"/>
    </source>
</evidence>
<evidence type="ECO:0000313" key="10">
    <source>
        <dbReference type="Proteomes" id="UP000642876"/>
    </source>
</evidence>
<keyword evidence="3 8" id="KW-0012">Acyltransferase</keyword>
<comment type="similarity">
    <text evidence="1">Belongs to the carnitine/choline acetyltransferase family.</text>
</comment>
<dbReference type="Pfam" id="PF00755">
    <property type="entry name" value="Carn_acyltransf"/>
    <property type="match status" value="1"/>
</dbReference>
<dbReference type="RefSeq" id="WP_171193370.1">
    <property type="nucleotide sequence ID" value="NZ_CP061032.1"/>
</dbReference>
<dbReference type="InterPro" id="IPR023213">
    <property type="entry name" value="CAT-like_dom_sf"/>
</dbReference>
<organism evidence="8 9">
    <name type="scientific">Corynebacterium lujinxingii</name>
    <dbReference type="NCBI Taxonomy" id="2763010"/>
    <lineage>
        <taxon>Bacteria</taxon>
        <taxon>Bacillati</taxon>
        <taxon>Actinomycetota</taxon>
        <taxon>Actinomycetes</taxon>
        <taxon>Mycobacteriales</taxon>
        <taxon>Corynebacteriaceae</taxon>
        <taxon>Corynebacterium</taxon>
    </lineage>
</organism>
<dbReference type="InterPro" id="IPR039551">
    <property type="entry name" value="Cho/carn_acyl_trans"/>
</dbReference>
<keyword evidence="10" id="KW-1185">Reference proteome</keyword>
<evidence type="ECO:0000313" key="9">
    <source>
        <dbReference type="Proteomes" id="UP000516235"/>
    </source>
</evidence>
<evidence type="ECO:0000259" key="6">
    <source>
        <dbReference type="Pfam" id="PF00755"/>
    </source>
</evidence>
<keyword evidence="2 8" id="KW-0808">Transferase</keyword>
<sequence length="585" mass="63565">MNRKAADVPITPHPETRDLKPLPVPELTGTLEAYSHALEAVLDGEELQRAKEITADFVETAGPRLDEALRDRASQREADGTNWLADEWYAGYLTNRDSLPLTTNVGFQLNLPTAATGLDRVVEGIQRVLAVHLQAASGDLPDYVDARGNRITQDQWFVFAGGLRHPQPGQDGVLQAQAGAANREIGVFVDGRLFALQVTDGDAAPISAAALRHGLETVLDEGSSASKLDFNAPSLLGSGDLGELLPALLEYGDNAAVYERLRDLLFTVDLVDVDGGAQDTDAERIQRSTFLPRGAWAYKPLSYQFSVSDDWTAVHVEHTCQDGGTLVTAVTRMQEAELAAGADIDVAPEELLWDLDEDLSARITAGYESVQRRAKEFRVEILTVPHDLPSDMPFKFSRDASAQLTMTIAQQLTFGHIRAVYEAVDMREFRAGRTECLRAATPEAAAFARKLAGGTAQQSDLEAAVNAHRAWVKRCKSGSGFDRHIQMMATIDDSHPFFHDPVATAVRTDFLSTTSIGGADQVVRYCFAPAVPEGFGIAYTPLADDSEFCVSWNATTAERPAEFITNLTKAGALLWQFCAGLSEDA</sequence>
<dbReference type="AlphaFoldDB" id="A0A7H0K1N4"/>
<dbReference type="Gene3D" id="3.30.559.70">
    <property type="entry name" value="Choline/Carnitine o-acyltransferase, domain 2"/>
    <property type="match status" value="1"/>
</dbReference>
<name>A0A7H0K1N4_9CORY</name>